<reference evidence="2" key="1">
    <citation type="submission" date="2016-10" db="EMBL/GenBank/DDBJ databases">
        <authorList>
            <person name="Varghese N."/>
        </authorList>
    </citation>
    <scope>NUCLEOTIDE SEQUENCE [LARGE SCALE GENOMIC DNA]</scope>
    <source>
        <strain evidence="2">Nsp8</strain>
    </source>
</reference>
<gene>
    <name evidence="1" type="ORF">SAMN05216386_1901</name>
</gene>
<keyword evidence="2" id="KW-1185">Reference proteome</keyword>
<protein>
    <submittedName>
        <fullName evidence="1">Uncharacterized protein</fullName>
    </submittedName>
</protein>
<name>A0A1I5C0C5_9PROT</name>
<dbReference type="Proteomes" id="UP000183107">
    <property type="component" value="Unassembled WGS sequence"/>
</dbReference>
<sequence>MPIACILTSERRCCKRNAEVMNGAKPTGLALACGIKAPPQTSDVENVYAAAMPL</sequence>
<accession>A0A1I5C0C5</accession>
<evidence type="ECO:0000313" key="2">
    <source>
        <dbReference type="Proteomes" id="UP000183107"/>
    </source>
</evidence>
<proteinExistence type="predicted"/>
<dbReference type="AlphaFoldDB" id="A0A1I5C0C5"/>
<dbReference type="EMBL" id="FOVJ01000003">
    <property type="protein sequence ID" value="SFN80357.1"/>
    <property type="molecule type" value="Genomic_DNA"/>
</dbReference>
<evidence type="ECO:0000313" key="1">
    <source>
        <dbReference type="EMBL" id="SFN80357.1"/>
    </source>
</evidence>
<organism evidence="1 2">
    <name type="scientific">Nitrosospira briensis</name>
    <dbReference type="NCBI Taxonomy" id="35799"/>
    <lineage>
        <taxon>Bacteria</taxon>
        <taxon>Pseudomonadati</taxon>
        <taxon>Pseudomonadota</taxon>
        <taxon>Betaproteobacteria</taxon>
        <taxon>Nitrosomonadales</taxon>
        <taxon>Nitrosomonadaceae</taxon>
        <taxon>Nitrosospira</taxon>
    </lineage>
</organism>